<evidence type="ECO:0000256" key="2">
    <source>
        <dbReference type="ARBA" id="ARBA00007525"/>
    </source>
</evidence>
<name>A0A7R8XE83_9CRUS</name>
<evidence type="ECO:0000256" key="5">
    <source>
        <dbReference type="ARBA" id="ARBA00023212"/>
    </source>
</evidence>
<dbReference type="OrthoDB" id="6382786at2759"/>
<organism evidence="7">
    <name type="scientific">Darwinula stevensoni</name>
    <dbReference type="NCBI Taxonomy" id="69355"/>
    <lineage>
        <taxon>Eukaryota</taxon>
        <taxon>Metazoa</taxon>
        <taxon>Ecdysozoa</taxon>
        <taxon>Arthropoda</taxon>
        <taxon>Crustacea</taxon>
        <taxon>Oligostraca</taxon>
        <taxon>Ostracoda</taxon>
        <taxon>Podocopa</taxon>
        <taxon>Podocopida</taxon>
        <taxon>Darwinulocopina</taxon>
        <taxon>Darwinuloidea</taxon>
        <taxon>Darwinulidae</taxon>
        <taxon>Darwinula</taxon>
    </lineage>
</organism>
<proteinExistence type="inferred from homology"/>
<feature type="compositionally biased region" description="Basic and acidic residues" evidence="6">
    <location>
        <begin position="191"/>
        <end position="208"/>
    </location>
</feature>
<feature type="region of interest" description="Disordered" evidence="6">
    <location>
        <begin position="610"/>
        <end position="764"/>
    </location>
</feature>
<feature type="compositionally biased region" description="Basic and acidic residues" evidence="6">
    <location>
        <begin position="610"/>
        <end position="662"/>
    </location>
</feature>
<feature type="compositionally biased region" description="Basic and acidic residues" evidence="6">
    <location>
        <begin position="433"/>
        <end position="456"/>
    </location>
</feature>
<sequence length="786" mass="88476">MNVAMGEGATGTPSSPHAPSDSPPPRVHSPKRPHSAGSDREKEERARQLREREEKVRQLREKQDEERRKKLEELRLHAEAAEKFREQQAEERRRHIDELRSKEIERRHAVEERRRYLLEQEKERKEAIMKRNQERDVRLESKRRNEQSSIVFAFGSSTPRLASATATSRDLPLCGARRSSSTFNMDSPDGSGDKRRAASAHPFERKSGDSMTQSMVCLSASRGRRKTDLIPTLPSPSTTSPRLAKTPTPESTQAPTSQTKKAVSMSRLDVLARPRRRPGSAQPGQDQLQSGELTPSKSTGNLSPRQGSLSAPRLTRAERLRQRARLKREESERRQHEDGIVSGMTSPSTPSRPQSAMSSASANQSQSGGVKMRPRPTSATRKPRPVSVAGSMPSRDLQKEKVGVGKQKSAEEVEIPKEDTKKEGLKRPHTYMKKVDVGKEKPVNKDARVKSKKAQEKAALSPETHEVKMVEKVPEAEKLEIKGEDDETRGERKAEEKVETCIASASEDLLPINGEINEDSGEKKEIGDPATSIGGKGRITTEEEAKAAVAEKRRQAQEERKRREEEERLAEEERIRQEEEERRRWEEEQERLIEEARRAEEERLQRAIEEAQRKGEEEQKRREEEARLKAEKEEAERRAREEKERRMQELEEQRKREEEERLARKKKLEAIMSRTRKGGGGPSSSSPTPSPSQSGVALSSLDSQESGKDVSSSLFNGAPTSLREEDQNVKNGGGAESPSTMKNGGLEDGEKSSEENNAMLLPLIHPLDAKQKLMPSGQPFFDSPSS</sequence>
<feature type="region of interest" description="Disordered" evidence="6">
    <location>
        <begin position="84"/>
        <end position="103"/>
    </location>
</feature>
<dbReference type="PANTHER" id="PTHR15073">
    <property type="entry name" value="MICROTUBULE-ASSOCIATED PROTEIN"/>
    <property type="match status" value="1"/>
</dbReference>
<dbReference type="EMBL" id="CAJPEV010000888">
    <property type="protein sequence ID" value="CAG0889318.1"/>
    <property type="molecule type" value="Genomic_DNA"/>
</dbReference>
<keyword evidence="4" id="KW-0175">Coiled coil</keyword>
<keyword evidence="3" id="KW-0963">Cytoplasm</keyword>
<protein>
    <submittedName>
        <fullName evidence="7">Uncharacterized protein</fullName>
    </submittedName>
</protein>
<reference evidence="7" key="1">
    <citation type="submission" date="2020-11" db="EMBL/GenBank/DDBJ databases">
        <authorList>
            <person name="Tran Van P."/>
        </authorList>
    </citation>
    <scope>NUCLEOTIDE SEQUENCE</scope>
</reference>
<feature type="compositionally biased region" description="Polar residues" evidence="6">
    <location>
        <begin position="248"/>
        <end position="261"/>
    </location>
</feature>
<feature type="region of interest" description="Disordered" evidence="6">
    <location>
        <begin position="160"/>
        <end position="590"/>
    </location>
</feature>
<comment type="subcellular location">
    <subcellularLocation>
        <location evidence="1">Cytoplasm</location>
        <location evidence="1">Cytoskeleton</location>
    </subcellularLocation>
</comment>
<feature type="compositionally biased region" description="Polar residues" evidence="6">
    <location>
        <begin position="696"/>
        <end position="719"/>
    </location>
</feature>
<keyword evidence="8" id="KW-1185">Reference proteome</keyword>
<evidence type="ECO:0000313" key="8">
    <source>
        <dbReference type="Proteomes" id="UP000677054"/>
    </source>
</evidence>
<evidence type="ECO:0000256" key="4">
    <source>
        <dbReference type="ARBA" id="ARBA00023054"/>
    </source>
</evidence>
<dbReference type="InterPro" id="IPR008604">
    <property type="entry name" value="MAP7_fam"/>
</dbReference>
<dbReference type="Pfam" id="PF05672">
    <property type="entry name" value="MAP7"/>
    <property type="match status" value="1"/>
</dbReference>
<accession>A0A7R8XE83</accession>
<gene>
    <name evidence="7" type="ORF">DSTB1V02_LOCUS5439</name>
</gene>
<feature type="compositionally biased region" description="Polar residues" evidence="6">
    <location>
        <begin position="343"/>
        <end position="353"/>
    </location>
</feature>
<feature type="compositionally biased region" description="Basic and acidic residues" evidence="6">
    <location>
        <begin position="315"/>
        <end position="339"/>
    </location>
</feature>
<evidence type="ECO:0000256" key="3">
    <source>
        <dbReference type="ARBA" id="ARBA00022490"/>
    </source>
</evidence>
<feature type="compositionally biased region" description="Polar residues" evidence="6">
    <location>
        <begin position="282"/>
        <end position="309"/>
    </location>
</feature>
<dbReference type="GO" id="GO:0015630">
    <property type="term" value="C:microtubule cytoskeleton"/>
    <property type="evidence" value="ECO:0007669"/>
    <property type="project" value="InterPro"/>
</dbReference>
<feature type="compositionally biased region" description="Basic and acidic residues" evidence="6">
    <location>
        <begin position="463"/>
        <end position="482"/>
    </location>
</feature>
<dbReference type="PANTHER" id="PTHR15073:SF1">
    <property type="entry name" value="RETICULOCYTE-BINDING PROTEIN HOMOLOG 2A"/>
    <property type="match status" value="1"/>
</dbReference>
<dbReference type="AlphaFoldDB" id="A0A7R8XE83"/>
<evidence type="ECO:0000256" key="1">
    <source>
        <dbReference type="ARBA" id="ARBA00004245"/>
    </source>
</evidence>
<comment type="similarity">
    <text evidence="2">Belongs to the MAP7 family.</text>
</comment>
<feature type="compositionally biased region" description="Low complexity" evidence="6">
    <location>
        <begin position="231"/>
        <end position="241"/>
    </location>
</feature>
<feature type="compositionally biased region" description="Basic and acidic residues" evidence="6">
    <location>
        <begin position="396"/>
        <end position="426"/>
    </location>
</feature>
<evidence type="ECO:0000256" key="6">
    <source>
        <dbReference type="SAM" id="MobiDB-lite"/>
    </source>
</evidence>
<dbReference type="Proteomes" id="UP000677054">
    <property type="component" value="Unassembled WGS sequence"/>
</dbReference>
<dbReference type="InterPro" id="IPR051483">
    <property type="entry name" value="MAP7_domain-containing"/>
</dbReference>
<evidence type="ECO:0000313" key="7">
    <source>
        <dbReference type="EMBL" id="CAD7245567.1"/>
    </source>
</evidence>
<feature type="compositionally biased region" description="Basic and acidic residues" evidence="6">
    <location>
        <begin position="539"/>
        <end position="590"/>
    </location>
</feature>
<feature type="compositionally biased region" description="Low complexity" evidence="6">
    <location>
        <begin position="354"/>
        <end position="367"/>
    </location>
</feature>
<feature type="compositionally biased region" description="Low complexity" evidence="6">
    <location>
        <begin position="683"/>
        <end position="695"/>
    </location>
</feature>
<keyword evidence="5" id="KW-0206">Cytoskeleton</keyword>
<feature type="compositionally biased region" description="Basic and acidic residues" evidence="6">
    <location>
        <begin position="489"/>
        <end position="499"/>
    </location>
</feature>
<dbReference type="GO" id="GO:0000226">
    <property type="term" value="P:microtubule cytoskeleton organization"/>
    <property type="evidence" value="ECO:0007669"/>
    <property type="project" value="InterPro"/>
</dbReference>
<feature type="region of interest" description="Disordered" evidence="6">
    <location>
        <begin position="1"/>
        <end position="68"/>
    </location>
</feature>
<feature type="compositionally biased region" description="Basic and acidic residues" evidence="6">
    <location>
        <begin position="37"/>
        <end position="68"/>
    </location>
</feature>
<dbReference type="EMBL" id="LR900405">
    <property type="protein sequence ID" value="CAD7245567.1"/>
    <property type="molecule type" value="Genomic_DNA"/>
</dbReference>